<proteinExistence type="predicted"/>
<evidence type="ECO:0000313" key="1">
    <source>
        <dbReference type="EMBL" id="QHU05178.1"/>
    </source>
</evidence>
<dbReference type="Pfam" id="PF08795">
    <property type="entry name" value="DUF1796"/>
    <property type="match status" value="1"/>
</dbReference>
<dbReference type="AlphaFoldDB" id="A0A6C0JMT7"/>
<accession>A0A6C0JMT7</accession>
<evidence type="ECO:0008006" key="2">
    <source>
        <dbReference type="Google" id="ProtNLM"/>
    </source>
</evidence>
<name>A0A6C0JMT7_9ZZZZ</name>
<reference evidence="1" key="1">
    <citation type="journal article" date="2020" name="Nature">
        <title>Giant virus diversity and host interactions through global metagenomics.</title>
        <authorList>
            <person name="Schulz F."/>
            <person name="Roux S."/>
            <person name="Paez-Espino D."/>
            <person name="Jungbluth S."/>
            <person name="Walsh D.A."/>
            <person name="Denef V.J."/>
            <person name="McMahon K.D."/>
            <person name="Konstantinidis K.T."/>
            <person name="Eloe-Fadrosh E.A."/>
            <person name="Kyrpides N.C."/>
            <person name="Woyke T."/>
        </authorList>
    </citation>
    <scope>NUCLEOTIDE SEQUENCE</scope>
    <source>
        <strain evidence="1">GVMAG-M-3300027708-5</strain>
    </source>
</reference>
<organism evidence="1">
    <name type="scientific">viral metagenome</name>
    <dbReference type="NCBI Taxonomy" id="1070528"/>
    <lineage>
        <taxon>unclassified sequences</taxon>
        <taxon>metagenomes</taxon>
        <taxon>organismal metagenomes</taxon>
    </lineage>
</organism>
<dbReference type="InterPro" id="IPR014903">
    <property type="entry name" value="DUF1796"/>
</dbReference>
<dbReference type="EMBL" id="MN740408">
    <property type="protein sequence ID" value="QHU05178.1"/>
    <property type="molecule type" value="Genomic_DNA"/>
</dbReference>
<protein>
    <recommendedName>
        <fullName evidence="2">Papain-like cysteine peptidase</fullName>
    </recommendedName>
</protein>
<sequence>MNYISLGFDCSPATALKNLNLRTCSLPFDWVQTTPNQLYHCIKEDFSRFHTNLRLSSNKRRILDDYGIEYPHDYPTQKINNKNDYTDARNEDLIVDNWEEFVSEVSLKYKRRISRIITIFNEQTPLTILYRGNTNYANQIKTLLQDKFKRKNVYFLVATSEKSSPYKDIFVCNPEKNKEWNDELIWKEGIDELNTYILQKINFENKQNNTMFLLSKNKRRSAISMFYIT</sequence>